<proteinExistence type="predicted"/>
<dbReference type="AlphaFoldDB" id="A0A1T5DTY3"/>
<dbReference type="EMBL" id="FUZA01000002">
    <property type="protein sequence ID" value="SKB74843.1"/>
    <property type="molecule type" value="Genomic_DNA"/>
</dbReference>
<sequence length="323" mass="36580">MRLSLGHHHSYIIMRSIKTLLVAAGLSLAISQSGFSQTANPNEVVITGVRFAYPLVEKWIGEYKAANPQAQIRIETRTVTDPLKYDLLIEAYEQEKEVKETREYISIARYALIPIANAKSAFAKEYAEKGLNEKTYKQIFFHDIYAEKDKSLNTPYTIYTRLQKAGAPITFAKYFGYEQKDIKGKTIAGADEHLIKALLKDETGVTYTIPGLAFDLTTRKPTEGIALIPVDLDGNGRVSKEEKALENLDQVLASVENEKIKNVPVEYIHLSIDKHNSNPEAKKFLLWVAENAQKDLQQFGYLKPDPKRLQDEKQKIERFAAVK</sequence>
<dbReference type="Proteomes" id="UP000190897">
    <property type="component" value="Unassembled WGS sequence"/>
</dbReference>
<protein>
    <submittedName>
        <fullName evidence="1">ABC-type phosphate transport system, substrate-binding protein</fullName>
    </submittedName>
</protein>
<accession>A0A1T5DTY3</accession>
<evidence type="ECO:0000313" key="2">
    <source>
        <dbReference type="Proteomes" id="UP000190897"/>
    </source>
</evidence>
<dbReference type="STRING" id="651661.SAMN05660293_01881"/>
<organism evidence="1 2">
    <name type="scientific">Dyadobacter psychrophilus</name>
    <dbReference type="NCBI Taxonomy" id="651661"/>
    <lineage>
        <taxon>Bacteria</taxon>
        <taxon>Pseudomonadati</taxon>
        <taxon>Bacteroidota</taxon>
        <taxon>Cytophagia</taxon>
        <taxon>Cytophagales</taxon>
        <taxon>Spirosomataceae</taxon>
        <taxon>Dyadobacter</taxon>
    </lineage>
</organism>
<evidence type="ECO:0000313" key="1">
    <source>
        <dbReference type="EMBL" id="SKB74843.1"/>
    </source>
</evidence>
<dbReference type="SUPFAM" id="SSF53850">
    <property type="entry name" value="Periplasmic binding protein-like II"/>
    <property type="match status" value="1"/>
</dbReference>
<reference evidence="2" key="1">
    <citation type="submission" date="2017-02" db="EMBL/GenBank/DDBJ databases">
        <authorList>
            <person name="Varghese N."/>
            <person name="Submissions S."/>
        </authorList>
    </citation>
    <scope>NUCLEOTIDE SEQUENCE [LARGE SCALE GENOMIC DNA]</scope>
    <source>
        <strain evidence="2">DSM 22270</strain>
    </source>
</reference>
<name>A0A1T5DTY3_9BACT</name>
<gene>
    <name evidence="1" type="ORF">SAMN05660293_01881</name>
</gene>
<dbReference type="Gene3D" id="3.40.190.10">
    <property type="entry name" value="Periplasmic binding protein-like II"/>
    <property type="match status" value="2"/>
</dbReference>
<keyword evidence="2" id="KW-1185">Reference proteome</keyword>